<dbReference type="NCBIfam" id="NF038303">
    <property type="entry name" value="EPS_HpsB"/>
    <property type="match status" value="1"/>
</dbReference>
<sequence length="256" mass="27648">MKLHQLPKLFTQGLCSKNLNFRFIPVHLKKARNSKVHFLMELENLLCVSYNTQSSESGFTIIESLVAILLVTILLTAIAPVLVISTGTRVQARRVELATEAAKAFIDAIKSKTISDPAITVTLAPSTTRNVSSSTSDYLVSTEKAPTTATKNTLYCFNKNGSLANPSCTSDLFYIQAIRVAVTSDADKGQSYRLGVRVYRSDAEFGSLTAGRDGKKAATFSGGLGDRKAPLVEITTEIVRGQPSYSALCDRLGGCQ</sequence>
<evidence type="ECO:0000313" key="2">
    <source>
        <dbReference type="EMBL" id="MCC5602194.1"/>
    </source>
</evidence>
<name>A0ABS8IE79_9NOSO</name>
<dbReference type="Pfam" id="PF07963">
    <property type="entry name" value="N_methyl"/>
    <property type="match status" value="1"/>
</dbReference>
<dbReference type="RefSeq" id="WP_229487163.1">
    <property type="nucleotide sequence ID" value="NZ_JAIVFQ010000045.1"/>
</dbReference>
<protein>
    <submittedName>
        <fullName evidence="2">Hormogonium polysaccharide secretion pseudopilin HpsB</fullName>
    </submittedName>
</protein>
<gene>
    <name evidence="2" type="primary">hpsB</name>
    <name evidence="2" type="ORF">LC586_24085</name>
</gene>
<evidence type="ECO:0000313" key="3">
    <source>
        <dbReference type="Proteomes" id="UP001199525"/>
    </source>
</evidence>
<evidence type="ECO:0000256" key="1">
    <source>
        <dbReference type="SAM" id="Phobius"/>
    </source>
</evidence>
<accession>A0ABS8IE79</accession>
<reference evidence="2 3" key="1">
    <citation type="journal article" date="2021" name="Microorganisms">
        <title>Genome Evolution of Filamentous Cyanobacterium Nostoc Species: From Facultative Symbiosis to Free Living.</title>
        <authorList>
            <person name="Huo D."/>
            <person name="Li H."/>
            <person name="Cai F."/>
            <person name="Guo X."/>
            <person name="Qiao Z."/>
            <person name="Wang W."/>
            <person name="Yu G."/>
            <person name="Li R."/>
        </authorList>
    </citation>
    <scope>NUCLEOTIDE SEQUENCE [LARGE SCALE GENOMIC DNA]</scope>
    <source>
        <strain evidence="2 3">CHAB 5714</strain>
    </source>
</reference>
<keyword evidence="1" id="KW-0812">Transmembrane</keyword>
<dbReference type="InterPro" id="IPR012902">
    <property type="entry name" value="N_methyl_site"/>
</dbReference>
<dbReference type="EMBL" id="JAIVFQ010000045">
    <property type="protein sequence ID" value="MCC5602194.1"/>
    <property type="molecule type" value="Genomic_DNA"/>
</dbReference>
<feature type="transmembrane region" description="Helical" evidence="1">
    <location>
        <begin position="61"/>
        <end position="84"/>
    </location>
</feature>
<keyword evidence="3" id="KW-1185">Reference proteome</keyword>
<keyword evidence="1" id="KW-1133">Transmembrane helix</keyword>
<comment type="caution">
    <text evidence="2">The sequence shown here is derived from an EMBL/GenBank/DDBJ whole genome shotgun (WGS) entry which is preliminary data.</text>
</comment>
<organism evidence="2 3">
    <name type="scientific">Nostoc favosum CHAB5714</name>
    <dbReference type="NCBI Taxonomy" id="2780399"/>
    <lineage>
        <taxon>Bacteria</taxon>
        <taxon>Bacillati</taxon>
        <taxon>Cyanobacteriota</taxon>
        <taxon>Cyanophyceae</taxon>
        <taxon>Nostocales</taxon>
        <taxon>Nostocaceae</taxon>
        <taxon>Nostoc</taxon>
        <taxon>Nostoc favosum</taxon>
    </lineage>
</organism>
<dbReference type="Proteomes" id="UP001199525">
    <property type="component" value="Unassembled WGS sequence"/>
</dbReference>
<keyword evidence="1" id="KW-0472">Membrane</keyword>
<proteinExistence type="predicted"/>